<dbReference type="RefSeq" id="WP_005989615.1">
    <property type="nucleotide sequence ID" value="NZ_CP018472.1"/>
</dbReference>
<evidence type="ECO:0000313" key="2">
    <source>
        <dbReference type="Proteomes" id="UP000471082"/>
    </source>
</evidence>
<dbReference type="Proteomes" id="UP000471082">
    <property type="component" value="Unassembled WGS sequence"/>
</dbReference>
<accession>A0A1L5QYZ7</accession>
<dbReference type="AlphaFoldDB" id="A0A1L5QYZ7"/>
<sequence length="196" mass="22078">MGGAAYTYRVSTVLTNLNSAPTTELNCRLWRHQAILQWIIGPCTYVLRAGHLHGYSREQGLTGLYVLDGHNGNLFFEPMESKEDLVEAGRLMALKQRLFERQVKLACLRENSWTLEDGYFHIGAAVERLVVGLAPTVEIFDLTRMRVAVPLSRVQSAAKFVAHPELPCIALSQRLHTTECEPRQWDMLAEASRKVG</sequence>
<gene>
    <name evidence="1" type="ORF">G3W61_12830</name>
</gene>
<evidence type="ECO:0000313" key="1">
    <source>
        <dbReference type="EMBL" id="NEL77124.1"/>
    </source>
</evidence>
<name>A0A1L5QYZ7_XANPE</name>
<dbReference type="KEGG" id="xpe:BJD13_00010"/>
<protein>
    <submittedName>
        <fullName evidence="1">Uncharacterized protein</fullName>
    </submittedName>
</protein>
<proteinExistence type="predicted"/>
<comment type="caution">
    <text evidence="1">The sequence shown here is derived from an EMBL/GenBank/DDBJ whole genome shotgun (WGS) entry which is preliminary data.</text>
</comment>
<dbReference type="EMBL" id="JAAGYU010000053">
    <property type="protein sequence ID" value="NEL77124.1"/>
    <property type="molecule type" value="Genomic_DNA"/>
</dbReference>
<reference evidence="1 2" key="1">
    <citation type="submission" date="2019-11" db="EMBL/GenBank/DDBJ databases">
        <title>Genome-resolved metagenomics to study the prevalence of co-infection and intraspecific heterogeneity among plant pathogen metapopulations.</title>
        <authorList>
            <person name="Newberry E."/>
            <person name="Bhandari R."/>
            <person name="Kemble J."/>
            <person name="Sikora E."/>
            <person name="Potnis N."/>
        </authorList>
    </citation>
    <scope>NUCLEOTIDE SEQUENCE [LARGE SCALE GENOMIC DNA]</scope>
    <source>
        <strain evidence="1">Xp_Tom_Tuscaloosa_18b</strain>
    </source>
</reference>
<organism evidence="1 2">
    <name type="scientific">Xanthomonas perforans</name>
    <dbReference type="NCBI Taxonomy" id="442694"/>
    <lineage>
        <taxon>Bacteria</taxon>
        <taxon>Pseudomonadati</taxon>
        <taxon>Pseudomonadota</taxon>
        <taxon>Gammaproteobacteria</taxon>
        <taxon>Lysobacterales</taxon>
        <taxon>Lysobacteraceae</taxon>
        <taxon>Xanthomonas</taxon>
    </lineage>
</organism>